<dbReference type="AlphaFoldDB" id="A0A5P2HD62"/>
<sequence>MRGPDLRQTRVLLHALCSMRLELYAGHPAWCDGTLASRRADLMALWEDRPREIFTQPDVESGIEARLDAAFVHAQAGSAREAAGEFKRAYLLLCCVLTHARDQARRTRTAPAAPTGTPALA</sequence>
<reference evidence="1 2" key="1">
    <citation type="submission" date="2019-09" db="EMBL/GenBank/DDBJ databases">
        <title>FDA dAtabase for Regulatory Grade micrObial Sequences (FDA-ARGOS): Supporting development and validation of Infectious Disease Dx tests.</title>
        <authorList>
            <person name="Sciortino C."/>
            <person name="Tallon L."/>
            <person name="Sadzewicz L."/>
            <person name="Vavikolanu K."/>
            <person name="Mehta A."/>
            <person name="Aluvathingal J."/>
            <person name="Nadendla S."/>
            <person name="Nandy P."/>
            <person name="Geyer C."/>
            <person name="Yan Y."/>
            <person name="Sichtig H."/>
        </authorList>
    </citation>
    <scope>NUCLEOTIDE SEQUENCE [LARGE SCALE GENOMIC DNA]</scope>
    <source>
        <strain evidence="1 2">FDAARGOS_664</strain>
    </source>
</reference>
<proteinExistence type="predicted"/>
<dbReference type="EMBL" id="CP044067">
    <property type="protein sequence ID" value="QET05966.1"/>
    <property type="molecule type" value="Genomic_DNA"/>
</dbReference>
<gene>
    <name evidence="1" type="ORF">FOB72_28960</name>
</gene>
<dbReference type="Proteomes" id="UP000322822">
    <property type="component" value="Chromosome 2"/>
</dbReference>
<name>A0A5P2HD62_9BURK</name>
<dbReference type="RefSeq" id="WP_150376646.1">
    <property type="nucleotide sequence ID" value="NZ_CP044067.1"/>
</dbReference>
<dbReference type="OrthoDB" id="8966998at2"/>
<accession>A0A5P2HD62</accession>
<organism evidence="1 2">
    <name type="scientific">Cupriavidus pauculus</name>
    <dbReference type="NCBI Taxonomy" id="82633"/>
    <lineage>
        <taxon>Bacteria</taxon>
        <taxon>Pseudomonadati</taxon>
        <taxon>Pseudomonadota</taxon>
        <taxon>Betaproteobacteria</taxon>
        <taxon>Burkholderiales</taxon>
        <taxon>Burkholderiaceae</taxon>
        <taxon>Cupriavidus</taxon>
    </lineage>
</organism>
<evidence type="ECO:0000313" key="1">
    <source>
        <dbReference type="EMBL" id="QET05966.1"/>
    </source>
</evidence>
<evidence type="ECO:0000313" key="2">
    <source>
        <dbReference type="Proteomes" id="UP000322822"/>
    </source>
</evidence>
<protein>
    <submittedName>
        <fullName evidence="1">Uncharacterized protein</fullName>
    </submittedName>
</protein>